<reference evidence="1" key="1">
    <citation type="submission" date="2021-03" db="EMBL/GenBank/DDBJ databases">
        <authorList>
            <consortium name="DOE Joint Genome Institute"/>
            <person name="Ahrendt S."/>
            <person name="Looney B.P."/>
            <person name="Miyauchi S."/>
            <person name="Morin E."/>
            <person name="Drula E."/>
            <person name="Courty P.E."/>
            <person name="Chicoki N."/>
            <person name="Fauchery L."/>
            <person name="Kohler A."/>
            <person name="Kuo A."/>
            <person name="Labutti K."/>
            <person name="Pangilinan J."/>
            <person name="Lipzen A."/>
            <person name="Riley R."/>
            <person name="Andreopoulos W."/>
            <person name="He G."/>
            <person name="Johnson J."/>
            <person name="Barry K.W."/>
            <person name="Grigoriev I.V."/>
            <person name="Nagy L."/>
            <person name="Hibbett D."/>
            <person name="Henrissat B."/>
            <person name="Matheny P.B."/>
            <person name="Labbe J."/>
            <person name="Martin F."/>
        </authorList>
    </citation>
    <scope>NUCLEOTIDE SEQUENCE</scope>
    <source>
        <strain evidence="1">HHB10654</strain>
    </source>
</reference>
<dbReference type="Proteomes" id="UP000814140">
    <property type="component" value="Unassembled WGS sequence"/>
</dbReference>
<name>A0ACB8TK41_9AGAM</name>
<gene>
    <name evidence="1" type="ORF">BV25DRAFT_1791636</name>
</gene>
<proteinExistence type="predicted"/>
<dbReference type="EMBL" id="MU277187">
    <property type="protein sequence ID" value="KAI0068821.1"/>
    <property type="molecule type" value="Genomic_DNA"/>
</dbReference>
<sequence length="329" mass="37145">MLVQRHALVNTFRYRSRSPHTSSRRAFSSVLADGFLDLASAMPYPASFPPYATSIILFTIASRLVLTVPFSIWAKKRQWRGEELVVPALQAEKPVVQKRVVSEMQAENIRGTKEELRKVFEERVKKALKARRSELFAEHRCAPLPTMLVPPMTQLPVFIGKSMLFSRMAQPPSVLDSESFLTLTSLAHADPTATLPIALGLITFANVESSRWFMSDAAREAYDKEAERVREKRAQGHLVIQPKQILKTGLRVLSVGRILIGALVPGSVILYWVTSATFGLFQTWVFDLWEKRRSNARHPRISEPQPPSAAQIVEPAIRQKKTPRTPPRK</sequence>
<accession>A0ACB8TK41</accession>
<evidence type="ECO:0000313" key="1">
    <source>
        <dbReference type="EMBL" id="KAI0068821.1"/>
    </source>
</evidence>
<evidence type="ECO:0000313" key="2">
    <source>
        <dbReference type="Proteomes" id="UP000814140"/>
    </source>
</evidence>
<reference evidence="1" key="2">
    <citation type="journal article" date="2022" name="New Phytol.">
        <title>Evolutionary transition to the ectomycorrhizal habit in the genomes of a hyperdiverse lineage of mushroom-forming fungi.</title>
        <authorList>
            <person name="Looney B."/>
            <person name="Miyauchi S."/>
            <person name="Morin E."/>
            <person name="Drula E."/>
            <person name="Courty P.E."/>
            <person name="Kohler A."/>
            <person name="Kuo A."/>
            <person name="LaButti K."/>
            <person name="Pangilinan J."/>
            <person name="Lipzen A."/>
            <person name="Riley R."/>
            <person name="Andreopoulos W."/>
            <person name="He G."/>
            <person name="Johnson J."/>
            <person name="Nolan M."/>
            <person name="Tritt A."/>
            <person name="Barry K.W."/>
            <person name="Grigoriev I.V."/>
            <person name="Nagy L.G."/>
            <person name="Hibbett D."/>
            <person name="Henrissat B."/>
            <person name="Matheny P.B."/>
            <person name="Labbe J."/>
            <person name="Martin F.M."/>
        </authorList>
    </citation>
    <scope>NUCLEOTIDE SEQUENCE</scope>
    <source>
        <strain evidence="1">HHB10654</strain>
    </source>
</reference>
<organism evidence="1 2">
    <name type="scientific">Artomyces pyxidatus</name>
    <dbReference type="NCBI Taxonomy" id="48021"/>
    <lineage>
        <taxon>Eukaryota</taxon>
        <taxon>Fungi</taxon>
        <taxon>Dikarya</taxon>
        <taxon>Basidiomycota</taxon>
        <taxon>Agaricomycotina</taxon>
        <taxon>Agaricomycetes</taxon>
        <taxon>Russulales</taxon>
        <taxon>Auriscalpiaceae</taxon>
        <taxon>Artomyces</taxon>
    </lineage>
</organism>
<protein>
    <submittedName>
        <fullName evidence="1">Uncharacterized protein</fullName>
    </submittedName>
</protein>
<comment type="caution">
    <text evidence="1">The sequence shown here is derived from an EMBL/GenBank/DDBJ whole genome shotgun (WGS) entry which is preliminary data.</text>
</comment>
<keyword evidence="2" id="KW-1185">Reference proteome</keyword>